<proteinExistence type="predicted"/>
<name>A0A4C1XTF9_EUMVA</name>
<organism evidence="2 3">
    <name type="scientific">Eumeta variegata</name>
    <name type="common">Bagworm moth</name>
    <name type="synonym">Eumeta japonica</name>
    <dbReference type="NCBI Taxonomy" id="151549"/>
    <lineage>
        <taxon>Eukaryota</taxon>
        <taxon>Metazoa</taxon>
        <taxon>Ecdysozoa</taxon>
        <taxon>Arthropoda</taxon>
        <taxon>Hexapoda</taxon>
        <taxon>Insecta</taxon>
        <taxon>Pterygota</taxon>
        <taxon>Neoptera</taxon>
        <taxon>Endopterygota</taxon>
        <taxon>Lepidoptera</taxon>
        <taxon>Glossata</taxon>
        <taxon>Ditrysia</taxon>
        <taxon>Tineoidea</taxon>
        <taxon>Psychidae</taxon>
        <taxon>Oiketicinae</taxon>
        <taxon>Eumeta</taxon>
    </lineage>
</organism>
<dbReference type="AlphaFoldDB" id="A0A4C1XTF9"/>
<sequence>MKRTSNMLGYDRSGQVRLDGTVKMTPGVLSSRPMHDSGIEELHIWTAHFPSLSNPLTFRPHASGSVIDANRGTARFIDLKRNGSKFKTGALVISNSVFPPIIGAGAGCAVSFRRAGRARVRPSRARVSRAAVGAMTILTIMSFGLTRACHFGRRTFGLACNLVLERFWVFDCARVQRHPNYGNIWDGFAFVLIHS</sequence>
<dbReference type="Proteomes" id="UP000299102">
    <property type="component" value="Unassembled WGS sequence"/>
</dbReference>
<evidence type="ECO:0000256" key="1">
    <source>
        <dbReference type="SAM" id="Phobius"/>
    </source>
</evidence>
<feature type="transmembrane region" description="Helical" evidence="1">
    <location>
        <begin position="127"/>
        <end position="145"/>
    </location>
</feature>
<accession>A0A4C1XTF9</accession>
<reference evidence="2 3" key="1">
    <citation type="journal article" date="2019" name="Commun. Biol.">
        <title>The bagworm genome reveals a unique fibroin gene that provides high tensile strength.</title>
        <authorList>
            <person name="Kono N."/>
            <person name="Nakamura H."/>
            <person name="Ohtoshi R."/>
            <person name="Tomita M."/>
            <person name="Numata K."/>
            <person name="Arakawa K."/>
        </authorList>
    </citation>
    <scope>NUCLEOTIDE SEQUENCE [LARGE SCALE GENOMIC DNA]</scope>
</reference>
<comment type="caution">
    <text evidence="2">The sequence shown here is derived from an EMBL/GenBank/DDBJ whole genome shotgun (WGS) entry which is preliminary data.</text>
</comment>
<gene>
    <name evidence="2" type="ORF">EVAR_85100_1</name>
</gene>
<evidence type="ECO:0000313" key="2">
    <source>
        <dbReference type="EMBL" id="GBP65834.1"/>
    </source>
</evidence>
<keyword evidence="1" id="KW-0812">Transmembrane</keyword>
<keyword evidence="3" id="KW-1185">Reference proteome</keyword>
<keyword evidence="1" id="KW-0472">Membrane</keyword>
<keyword evidence="1" id="KW-1133">Transmembrane helix</keyword>
<dbReference type="EMBL" id="BGZK01000941">
    <property type="protein sequence ID" value="GBP65834.1"/>
    <property type="molecule type" value="Genomic_DNA"/>
</dbReference>
<evidence type="ECO:0000313" key="3">
    <source>
        <dbReference type="Proteomes" id="UP000299102"/>
    </source>
</evidence>
<protein>
    <submittedName>
        <fullName evidence="2">Uncharacterized protein</fullName>
    </submittedName>
</protein>